<protein>
    <submittedName>
        <fullName evidence="3">Uncharacterized protein</fullName>
    </submittedName>
</protein>
<name>A0ABW6MHT9_9ACTN</name>
<feature type="transmembrane region" description="Helical" evidence="2">
    <location>
        <begin position="255"/>
        <end position="277"/>
    </location>
</feature>
<keyword evidence="4" id="KW-1185">Reference proteome</keyword>
<organism evidence="3 4">
    <name type="scientific">Streptomyces hokutonensis</name>
    <dbReference type="NCBI Taxonomy" id="1306990"/>
    <lineage>
        <taxon>Bacteria</taxon>
        <taxon>Bacillati</taxon>
        <taxon>Actinomycetota</taxon>
        <taxon>Actinomycetes</taxon>
        <taxon>Kitasatosporales</taxon>
        <taxon>Streptomycetaceae</taxon>
        <taxon>Streptomyces</taxon>
    </lineage>
</organism>
<reference evidence="3 4" key="1">
    <citation type="submission" date="2024-10" db="EMBL/GenBank/DDBJ databases">
        <title>The Natural Products Discovery Center: Release of the First 8490 Sequenced Strains for Exploring Actinobacteria Biosynthetic Diversity.</title>
        <authorList>
            <person name="Kalkreuter E."/>
            <person name="Kautsar S.A."/>
            <person name="Yang D."/>
            <person name="Bader C.D."/>
            <person name="Teijaro C.N."/>
            <person name="Fluegel L."/>
            <person name="Davis C.M."/>
            <person name="Simpson J.R."/>
            <person name="Lauterbach L."/>
            <person name="Steele A.D."/>
            <person name="Gui C."/>
            <person name="Meng S."/>
            <person name="Li G."/>
            <person name="Viehrig K."/>
            <person name="Ye F."/>
            <person name="Su P."/>
            <person name="Kiefer A.F."/>
            <person name="Nichols A."/>
            <person name="Cepeda A.J."/>
            <person name="Yan W."/>
            <person name="Fan B."/>
            <person name="Jiang Y."/>
            <person name="Adhikari A."/>
            <person name="Zheng C.-J."/>
            <person name="Schuster L."/>
            <person name="Cowan T.M."/>
            <person name="Smanski M.J."/>
            <person name="Chevrette M.G."/>
            <person name="De Carvalho L.P.S."/>
            <person name="Shen B."/>
        </authorList>
    </citation>
    <scope>NUCLEOTIDE SEQUENCE [LARGE SCALE GENOMIC DNA]</scope>
    <source>
        <strain evidence="3 4">NPDC006488</strain>
    </source>
</reference>
<sequence>MKDGESAGRHTPGAARKLLRTVRADPRHMPERMAVFAVELLGPSAAERTARRQPGGPEHQADTAERAHQVVRRGVRTSVVEGSFLGGPFMALLPIAFCGALLAQVRMVLELAALSGRDPGDETVVADLLVVQGVHPTVAQAEEALRQARPAAEGGETKADWWSTVRRLAYLIGLVTPQEHPRGRLRSAAVWAGVIALVLVGFVVPFVWVPVCAGSYRRATNELAVVAARHFALHGGTGVLPASGPAGRRGTLRPGLLLVTVRVLLACLVPVVIVGVVLAADLRVGDQHWSVMVLAVFGVAAITALVWYLRRR</sequence>
<evidence type="ECO:0000313" key="4">
    <source>
        <dbReference type="Proteomes" id="UP001601303"/>
    </source>
</evidence>
<evidence type="ECO:0000256" key="1">
    <source>
        <dbReference type="SAM" id="MobiDB-lite"/>
    </source>
</evidence>
<evidence type="ECO:0000256" key="2">
    <source>
        <dbReference type="SAM" id="Phobius"/>
    </source>
</evidence>
<keyword evidence="2" id="KW-0812">Transmembrane</keyword>
<gene>
    <name evidence="3" type="ORF">ACFYNQ_41875</name>
</gene>
<dbReference type="RefSeq" id="WP_388113911.1">
    <property type="nucleotide sequence ID" value="NZ_JBIAHM010000018.1"/>
</dbReference>
<feature type="transmembrane region" description="Helical" evidence="2">
    <location>
        <begin position="89"/>
        <end position="109"/>
    </location>
</feature>
<comment type="caution">
    <text evidence="3">The sequence shown here is derived from an EMBL/GenBank/DDBJ whole genome shotgun (WGS) entry which is preliminary data.</text>
</comment>
<dbReference type="Proteomes" id="UP001601303">
    <property type="component" value="Unassembled WGS sequence"/>
</dbReference>
<evidence type="ECO:0000313" key="3">
    <source>
        <dbReference type="EMBL" id="MFE9605083.1"/>
    </source>
</evidence>
<feature type="compositionally biased region" description="Basic and acidic residues" evidence="1">
    <location>
        <begin position="59"/>
        <end position="68"/>
    </location>
</feature>
<keyword evidence="2" id="KW-1133">Transmembrane helix</keyword>
<keyword evidence="2" id="KW-0472">Membrane</keyword>
<accession>A0ABW6MHT9</accession>
<feature type="transmembrane region" description="Helical" evidence="2">
    <location>
        <begin position="289"/>
        <end position="309"/>
    </location>
</feature>
<feature type="transmembrane region" description="Helical" evidence="2">
    <location>
        <begin position="188"/>
        <end position="211"/>
    </location>
</feature>
<feature type="region of interest" description="Disordered" evidence="1">
    <location>
        <begin position="48"/>
        <end position="68"/>
    </location>
</feature>
<dbReference type="EMBL" id="JBIAHM010000018">
    <property type="protein sequence ID" value="MFE9605083.1"/>
    <property type="molecule type" value="Genomic_DNA"/>
</dbReference>
<proteinExistence type="predicted"/>